<dbReference type="OMA" id="VVIRCPA"/>
<dbReference type="InterPro" id="IPR038538">
    <property type="entry name" value="MTERF_sf"/>
</dbReference>
<dbReference type="GeneTree" id="ENSGT00530000063817"/>
<organism evidence="4 5">
    <name type="scientific">Cynoglossus semilaevis</name>
    <name type="common">Tongue sole</name>
    <dbReference type="NCBI Taxonomy" id="244447"/>
    <lineage>
        <taxon>Eukaryota</taxon>
        <taxon>Metazoa</taxon>
        <taxon>Chordata</taxon>
        <taxon>Craniata</taxon>
        <taxon>Vertebrata</taxon>
        <taxon>Euteleostomi</taxon>
        <taxon>Actinopterygii</taxon>
        <taxon>Neopterygii</taxon>
        <taxon>Teleostei</taxon>
        <taxon>Neoteleostei</taxon>
        <taxon>Acanthomorphata</taxon>
        <taxon>Carangaria</taxon>
        <taxon>Pleuronectiformes</taxon>
        <taxon>Pleuronectoidei</taxon>
        <taxon>Cynoglossidae</taxon>
        <taxon>Cynoglossinae</taxon>
        <taxon>Cynoglossus</taxon>
    </lineage>
</organism>
<dbReference type="GO" id="GO:0005759">
    <property type="term" value="C:mitochondrial matrix"/>
    <property type="evidence" value="ECO:0007669"/>
    <property type="project" value="TreeGrafter"/>
</dbReference>
<accession>A0A3P8UVB9</accession>
<dbReference type="Proteomes" id="UP000265120">
    <property type="component" value="Chromosome 8"/>
</dbReference>
<name>A0A3P8UVB9_CYNSE</name>
<evidence type="ECO:0000256" key="1">
    <source>
        <dbReference type="ARBA" id="ARBA00007692"/>
    </source>
</evidence>
<reference evidence="4" key="3">
    <citation type="submission" date="2025-09" db="UniProtKB">
        <authorList>
            <consortium name="Ensembl"/>
        </authorList>
    </citation>
    <scope>IDENTIFICATION</scope>
</reference>
<sequence length="367" mass="41634">MMAMTCSDTLSAMLRVTTAIFLSTCRRMRLLLSVPASTLAPPNKNSENQLTVSSLCNLSVDIHKIRRFKAWVLSEGSAYVRETADLLRDMGADHEVIARILETHPEAFLCHPEDVAAQRDLWLSVCSCKHELVSIVEKFPASFFTLIHQRNQRDNILFLQSLQLNKGLIRKMMTSTPQIFSRPVESNQEVITTLKEVYLELGGNNVDVHFWLQVLLSQNPCILLQPAQVWRDIVGFLKEQGFTTEELLSLVSSHRALVAELQPESMWLMLAFIESALDCSKVELKHIVIRCPDILFYSLPTMMGRFQALMDFGISTKQVKESPNVLELSTPVVLYRIHKLASYGYDVRSSSLDYILGTNTDWAKLNL</sequence>
<reference evidence="4" key="2">
    <citation type="submission" date="2025-08" db="UniProtKB">
        <authorList>
            <consortium name="Ensembl"/>
        </authorList>
    </citation>
    <scope>IDENTIFICATION</scope>
</reference>
<evidence type="ECO:0000256" key="2">
    <source>
        <dbReference type="ARBA" id="ARBA00022946"/>
    </source>
</evidence>
<evidence type="ECO:0000313" key="4">
    <source>
        <dbReference type="Ensembl" id="ENSCSEP00000007128.1"/>
    </source>
</evidence>
<protein>
    <submittedName>
        <fullName evidence="4">Mitochondrial transcription termination factor 2</fullName>
    </submittedName>
</protein>
<dbReference type="InParanoid" id="A0A3P8UVB9"/>
<keyword evidence="3" id="KW-0732">Signal</keyword>
<dbReference type="STRING" id="244447.ENSCSEP00000007128"/>
<dbReference type="AlphaFoldDB" id="A0A3P8UVB9"/>
<dbReference type="GO" id="GO:0003676">
    <property type="term" value="F:nucleic acid binding"/>
    <property type="evidence" value="ECO:0007669"/>
    <property type="project" value="InterPro"/>
</dbReference>
<proteinExistence type="inferred from homology"/>
<dbReference type="InterPro" id="IPR003690">
    <property type="entry name" value="MTERF"/>
</dbReference>
<dbReference type="PANTHER" id="PTHR15437">
    <property type="entry name" value="TRANSCRIPTION TERMINATION FACTOR, MITOCHONDRIAL"/>
    <property type="match status" value="1"/>
</dbReference>
<comment type="similarity">
    <text evidence="1">Belongs to the mTERF family.</text>
</comment>
<evidence type="ECO:0000313" key="5">
    <source>
        <dbReference type="Proteomes" id="UP000265120"/>
    </source>
</evidence>
<dbReference type="SMART" id="SM00733">
    <property type="entry name" value="Mterf"/>
    <property type="match status" value="5"/>
</dbReference>
<keyword evidence="2" id="KW-0809">Transit peptide</keyword>
<evidence type="ECO:0000256" key="3">
    <source>
        <dbReference type="SAM" id="SignalP"/>
    </source>
</evidence>
<reference evidence="4 5" key="1">
    <citation type="journal article" date="2014" name="Nat. Genet.">
        <title>Whole-genome sequence of a flatfish provides insights into ZW sex chromosome evolution and adaptation to a benthic lifestyle.</title>
        <authorList>
            <person name="Chen S."/>
            <person name="Zhang G."/>
            <person name="Shao C."/>
            <person name="Huang Q."/>
            <person name="Liu G."/>
            <person name="Zhang P."/>
            <person name="Song W."/>
            <person name="An N."/>
            <person name="Chalopin D."/>
            <person name="Volff J.N."/>
            <person name="Hong Y."/>
            <person name="Li Q."/>
            <person name="Sha Z."/>
            <person name="Zhou H."/>
            <person name="Xie M."/>
            <person name="Yu Q."/>
            <person name="Liu Y."/>
            <person name="Xiang H."/>
            <person name="Wang N."/>
            <person name="Wu K."/>
            <person name="Yang C."/>
            <person name="Zhou Q."/>
            <person name="Liao X."/>
            <person name="Yang L."/>
            <person name="Hu Q."/>
            <person name="Zhang J."/>
            <person name="Meng L."/>
            <person name="Jin L."/>
            <person name="Tian Y."/>
            <person name="Lian J."/>
            <person name="Yang J."/>
            <person name="Miao G."/>
            <person name="Liu S."/>
            <person name="Liang Z."/>
            <person name="Yan F."/>
            <person name="Li Y."/>
            <person name="Sun B."/>
            <person name="Zhang H."/>
            <person name="Zhang J."/>
            <person name="Zhu Y."/>
            <person name="Du M."/>
            <person name="Zhao Y."/>
            <person name="Schartl M."/>
            <person name="Tang Q."/>
            <person name="Wang J."/>
        </authorList>
    </citation>
    <scope>NUCLEOTIDE SEQUENCE</scope>
</reference>
<dbReference type="GO" id="GO:0006393">
    <property type="term" value="P:termination of mitochondrial transcription"/>
    <property type="evidence" value="ECO:0007669"/>
    <property type="project" value="TreeGrafter"/>
</dbReference>
<feature type="chain" id="PRO_5018055872" evidence="3">
    <location>
        <begin position="20"/>
        <end position="367"/>
    </location>
</feature>
<keyword evidence="5" id="KW-1185">Reference proteome</keyword>
<dbReference type="Pfam" id="PF02536">
    <property type="entry name" value="mTERF"/>
    <property type="match status" value="1"/>
</dbReference>
<dbReference type="Ensembl" id="ENSCSET00000007204.1">
    <property type="protein sequence ID" value="ENSCSEP00000007128.1"/>
    <property type="gene ID" value="ENSCSEG00000004606.1"/>
</dbReference>
<dbReference type="Gene3D" id="1.25.70.10">
    <property type="entry name" value="Transcription termination factor 3, mitochondrial"/>
    <property type="match status" value="1"/>
</dbReference>
<feature type="signal peptide" evidence="3">
    <location>
        <begin position="1"/>
        <end position="19"/>
    </location>
</feature>
<dbReference type="PANTHER" id="PTHR15437:SF1">
    <property type="entry name" value="TRANSCRIPTION TERMINATION FACTOR 2, MITOCHONDRIAL"/>
    <property type="match status" value="1"/>
</dbReference>